<name>A0A956SIR2_UNCEI</name>
<accession>A0A956SIR2</accession>
<evidence type="ECO:0000313" key="2">
    <source>
        <dbReference type="Proteomes" id="UP000739538"/>
    </source>
</evidence>
<proteinExistence type="predicted"/>
<comment type="caution">
    <text evidence="1">The sequence shown here is derived from an EMBL/GenBank/DDBJ whole genome shotgun (WGS) entry which is preliminary data.</text>
</comment>
<dbReference type="Proteomes" id="UP000739538">
    <property type="component" value="Unassembled WGS sequence"/>
</dbReference>
<evidence type="ECO:0000313" key="1">
    <source>
        <dbReference type="EMBL" id="MCA9759878.1"/>
    </source>
</evidence>
<feature type="non-terminal residue" evidence="1">
    <location>
        <position position="1"/>
    </location>
</feature>
<reference evidence="1" key="2">
    <citation type="journal article" date="2021" name="Microbiome">
        <title>Successional dynamics and alternative stable states in a saline activated sludge microbial community over 9 years.</title>
        <authorList>
            <person name="Wang Y."/>
            <person name="Ye J."/>
            <person name="Ju F."/>
            <person name="Liu L."/>
            <person name="Boyd J.A."/>
            <person name="Deng Y."/>
            <person name="Parks D.H."/>
            <person name="Jiang X."/>
            <person name="Yin X."/>
            <person name="Woodcroft B.J."/>
            <person name="Tyson G.W."/>
            <person name="Hugenholtz P."/>
            <person name="Polz M.F."/>
            <person name="Zhang T."/>
        </authorList>
    </citation>
    <scope>NUCLEOTIDE SEQUENCE</scope>
    <source>
        <strain evidence="1">HKST-UBA02</strain>
    </source>
</reference>
<sequence length="189" mass="20089">PEDLHTNPADGQQVVFASTGRGQLFPSDNWGTIYVIELDFGRRCRRSCHQGEMGATFTILHDADGLATPDAGIRSPDNVVWAEDGYIYAQEDRSTSPGSLFGGTTGREASIWQLNPNTGAWQGIAEMDRTAVAPTGSTDPVPGDIGNWESSGVIDVSDLFQTRPSETLLLAVVQAHSVRDGAIGGGSNL</sequence>
<dbReference type="AlphaFoldDB" id="A0A956SIR2"/>
<reference evidence="1" key="1">
    <citation type="submission" date="2020-04" db="EMBL/GenBank/DDBJ databases">
        <authorList>
            <person name="Zhang T."/>
        </authorList>
    </citation>
    <scope>NUCLEOTIDE SEQUENCE</scope>
    <source>
        <strain evidence="1">HKST-UBA02</strain>
    </source>
</reference>
<gene>
    <name evidence="1" type="ORF">KDA27_29040</name>
</gene>
<dbReference type="EMBL" id="JAGQHS010000581">
    <property type="protein sequence ID" value="MCA9759878.1"/>
    <property type="molecule type" value="Genomic_DNA"/>
</dbReference>
<feature type="non-terminal residue" evidence="1">
    <location>
        <position position="189"/>
    </location>
</feature>
<organism evidence="1 2">
    <name type="scientific">Eiseniibacteriota bacterium</name>
    <dbReference type="NCBI Taxonomy" id="2212470"/>
    <lineage>
        <taxon>Bacteria</taxon>
        <taxon>Candidatus Eiseniibacteriota</taxon>
    </lineage>
</organism>
<protein>
    <submittedName>
        <fullName evidence="1">Uncharacterized protein</fullName>
    </submittedName>
</protein>